<dbReference type="SUPFAM" id="SSF49299">
    <property type="entry name" value="PKD domain"/>
    <property type="match status" value="1"/>
</dbReference>
<dbReference type="KEGG" id="mbw:MSBRW_1811"/>
<keyword evidence="2" id="KW-0732">Signal</keyword>
<dbReference type="InterPro" id="IPR026371">
    <property type="entry name" value="PGF_CTERM"/>
</dbReference>
<dbReference type="EMBL" id="CP009526">
    <property type="protein sequence ID" value="AKB51064.1"/>
    <property type="molecule type" value="Genomic_DNA"/>
</dbReference>
<evidence type="ECO:0000256" key="3">
    <source>
        <dbReference type="ARBA" id="ARBA00022737"/>
    </source>
</evidence>
<evidence type="ECO:0000256" key="2">
    <source>
        <dbReference type="ARBA" id="ARBA00022729"/>
    </source>
</evidence>
<dbReference type="Pfam" id="PF18911">
    <property type="entry name" value="PKD_4"/>
    <property type="match status" value="1"/>
</dbReference>
<keyword evidence="3" id="KW-0677">Repeat</keyword>
<accession>A0A0E3QJM9</accession>
<evidence type="ECO:0000313" key="7">
    <source>
        <dbReference type="EMBL" id="AKB51064.1"/>
    </source>
</evidence>
<dbReference type="InterPro" id="IPR012334">
    <property type="entry name" value="Pectin_lyas_fold"/>
</dbReference>
<evidence type="ECO:0000256" key="1">
    <source>
        <dbReference type="ARBA" id="ARBA00004906"/>
    </source>
</evidence>
<gene>
    <name evidence="7" type="ORF">MSBRW_1811</name>
</gene>
<dbReference type="InterPro" id="IPR022409">
    <property type="entry name" value="PKD/Chitinase_dom"/>
</dbReference>
<keyword evidence="5" id="KW-1133">Transmembrane helix</keyword>
<dbReference type="PATRIC" id="fig|1434109.4.peg.2297"/>
<organism evidence="7 8">
    <name type="scientific">Methanosarcina barkeri str. Wiesmoor</name>
    <dbReference type="NCBI Taxonomy" id="1434109"/>
    <lineage>
        <taxon>Archaea</taxon>
        <taxon>Methanobacteriati</taxon>
        <taxon>Methanobacteriota</taxon>
        <taxon>Stenosarchaea group</taxon>
        <taxon>Methanomicrobia</taxon>
        <taxon>Methanosarcinales</taxon>
        <taxon>Methanosarcinaceae</taxon>
        <taxon>Methanosarcina</taxon>
    </lineage>
</organism>
<dbReference type="Pfam" id="PF05048">
    <property type="entry name" value="NosD"/>
    <property type="match status" value="1"/>
</dbReference>
<dbReference type="InterPro" id="IPR035986">
    <property type="entry name" value="PKD_dom_sf"/>
</dbReference>
<dbReference type="FunFam" id="2.60.40.10:FF:000270">
    <property type="entry name" value="Cell surface protein"/>
    <property type="match status" value="1"/>
</dbReference>
<dbReference type="AlphaFoldDB" id="A0A0E3QJM9"/>
<comment type="pathway">
    <text evidence="1">Protein modification; protein ubiquitination.</text>
</comment>
<dbReference type="InterPro" id="IPR051550">
    <property type="entry name" value="SCF-Subunits/Alg-Epimerases"/>
</dbReference>
<dbReference type="SMART" id="SM00089">
    <property type="entry name" value="PKD"/>
    <property type="match status" value="1"/>
</dbReference>
<name>A0A0E3QJM9_METBA</name>
<protein>
    <submittedName>
        <fullName evidence="7">Cell surface protein</fullName>
    </submittedName>
</protein>
<evidence type="ECO:0000256" key="5">
    <source>
        <dbReference type="SAM" id="Phobius"/>
    </source>
</evidence>
<feature type="domain" description="PKD" evidence="6">
    <location>
        <begin position="378"/>
        <end position="432"/>
    </location>
</feature>
<keyword evidence="5" id="KW-0472">Membrane</keyword>
<dbReference type="CDD" id="cd00146">
    <property type="entry name" value="PKD"/>
    <property type="match status" value="1"/>
</dbReference>
<keyword evidence="5" id="KW-0812">Transmembrane</keyword>
<dbReference type="SMART" id="SM00710">
    <property type="entry name" value="PbH1"/>
    <property type="match status" value="8"/>
</dbReference>
<dbReference type="Gene3D" id="2.160.20.10">
    <property type="entry name" value="Single-stranded right-handed beta-helix, Pectin lyase-like"/>
    <property type="match status" value="1"/>
</dbReference>
<keyword evidence="4" id="KW-0833">Ubl conjugation pathway</keyword>
<dbReference type="InterPro" id="IPR013783">
    <property type="entry name" value="Ig-like_fold"/>
</dbReference>
<dbReference type="PANTHER" id="PTHR22990:SF15">
    <property type="entry name" value="F-BOX ONLY PROTEIN 10"/>
    <property type="match status" value="1"/>
</dbReference>
<dbReference type="PANTHER" id="PTHR22990">
    <property type="entry name" value="F-BOX ONLY PROTEIN"/>
    <property type="match status" value="1"/>
</dbReference>
<dbReference type="Gene3D" id="2.60.40.10">
    <property type="entry name" value="Immunoglobulins"/>
    <property type="match status" value="1"/>
</dbReference>
<evidence type="ECO:0000259" key="6">
    <source>
        <dbReference type="PROSITE" id="PS50093"/>
    </source>
</evidence>
<dbReference type="SUPFAM" id="SSF51126">
    <property type="entry name" value="Pectin lyase-like"/>
    <property type="match status" value="1"/>
</dbReference>
<evidence type="ECO:0000256" key="4">
    <source>
        <dbReference type="ARBA" id="ARBA00022786"/>
    </source>
</evidence>
<dbReference type="InterPro" id="IPR006626">
    <property type="entry name" value="PbH1"/>
</dbReference>
<dbReference type="NCBIfam" id="TIGR03804">
    <property type="entry name" value="para_beta_helix"/>
    <property type="match status" value="4"/>
</dbReference>
<dbReference type="Proteomes" id="UP000033038">
    <property type="component" value="Chromosome"/>
</dbReference>
<dbReference type="InterPro" id="IPR022441">
    <property type="entry name" value="Para_beta_helix_rpt-2"/>
</dbReference>
<sequence>MDGGIKISKLITLLLVFFILILSSGIGTANEIFVNSGESIQAAVNSAVSGDVIIVKPGTYTENINVTVHNLIIKSESGNPVNTIIMAKNPALDVFNVESNKVTISGFKIMEANKDHAGVYMYKCKNCTIENSRLLNNTIGVHLKNSDYNSILDNLIGKSDKGVVTEQSNYNTISGNRASKNRYGFYVPNSAGNVISNNTLSENKDYGIVLSTGAGNTLSENNAYDNGRGIYLGNSDNNKISSNTITSNEVFGLFVCPKSDKNRILNNYFNNTVNAVPNNGTDNIYYIEKTPGTNIVGGPYLAGNYWAQPNGTGPSEVTPDADGDGIADKVYRLENSDYVDRRPLVAVKVKKPILPVANFSTNATSGHPPLSVQFADLSKNETERNWDFESDGNIDSTDENPVYTYTEPGTYTVNLTASNENGTASKNYIIVVLEGRETQESVWQNKIASLPGFELIYGIFGLLAVFLYRKR</sequence>
<dbReference type="HOGENOM" id="CLU_009318_4_2_2"/>
<proteinExistence type="predicted"/>
<dbReference type="InterPro" id="IPR011050">
    <property type="entry name" value="Pectin_lyase_fold/virulence"/>
</dbReference>
<dbReference type="Pfam" id="PF18204">
    <property type="entry name" value="PGF-CTERM"/>
    <property type="match status" value="1"/>
</dbReference>
<dbReference type="PROSITE" id="PS50093">
    <property type="entry name" value="PKD"/>
    <property type="match status" value="1"/>
</dbReference>
<dbReference type="InterPro" id="IPR007742">
    <property type="entry name" value="NosD_dom"/>
</dbReference>
<reference evidence="7 8" key="1">
    <citation type="submission" date="2014-07" db="EMBL/GenBank/DDBJ databases">
        <title>Methanogenic archaea and the global carbon cycle.</title>
        <authorList>
            <person name="Henriksen J.R."/>
            <person name="Luke J."/>
            <person name="Reinhart S."/>
            <person name="Benedict M.N."/>
            <person name="Youngblut N.D."/>
            <person name="Metcalf M.E."/>
            <person name="Whitaker R.J."/>
            <person name="Metcalf W.W."/>
        </authorList>
    </citation>
    <scope>NUCLEOTIDE SEQUENCE [LARGE SCALE GENOMIC DNA]</scope>
    <source>
        <strain evidence="7 8">Wiesmoor</strain>
    </source>
</reference>
<feature type="transmembrane region" description="Helical" evidence="5">
    <location>
        <begin position="447"/>
        <end position="468"/>
    </location>
</feature>
<dbReference type="InterPro" id="IPR000601">
    <property type="entry name" value="PKD_dom"/>
</dbReference>
<evidence type="ECO:0000313" key="8">
    <source>
        <dbReference type="Proteomes" id="UP000033038"/>
    </source>
</evidence>